<keyword evidence="5 8" id="KW-1133">Transmembrane helix</keyword>
<comment type="caution">
    <text evidence="10">The sequence shown here is derived from an EMBL/GenBank/DDBJ whole genome shotgun (WGS) entry which is preliminary data.</text>
</comment>
<evidence type="ECO:0000313" key="10">
    <source>
        <dbReference type="EMBL" id="NHO54285.1"/>
    </source>
</evidence>
<dbReference type="PANTHER" id="PTHR42718:SF46">
    <property type="entry name" value="BLR6921 PROTEIN"/>
    <property type="match status" value="1"/>
</dbReference>
<evidence type="ECO:0000256" key="3">
    <source>
        <dbReference type="ARBA" id="ARBA00022475"/>
    </source>
</evidence>
<gene>
    <name evidence="10" type="ORF">GOB87_10000</name>
</gene>
<keyword evidence="11" id="KW-1185">Reference proteome</keyword>
<evidence type="ECO:0000256" key="5">
    <source>
        <dbReference type="ARBA" id="ARBA00022989"/>
    </source>
</evidence>
<feature type="transmembrane region" description="Helical" evidence="8">
    <location>
        <begin position="224"/>
        <end position="242"/>
    </location>
</feature>
<dbReference type="SUPFAM" id="SSF103473">
    <property type="entry name" value="MFS general substrate transporter"/>
    <property type="match status" value="1"/>
</dbReference>
<proteinExistence type="predicted"/>
<evidence type="ECO:0000313" key="11">
    <source>
        <dbReference type="Proteomes" id="UP000597459"/>
    </source>
</evidence>
<feature type="transmembrane region" description="Helical" evidence="8">
    <location>
        <begin position="134"/>
        <end position="156"/>
    </location>
</feature>
<feature type="transmembrane region" description="Helical" evidence="8">
    <location>
        <begin position="432"/>
        <end position="452"/>
    </location>
</feature>
<dbReference type="Gene3D" id="1.20.1720.10">
    <property type="entry name" value="Multidrug resistance protein D"/>
    <property type="match status" value="1"/>
</dbReference>
<feature type="transmembrane region" description="Helical" evidence="8">
    <location>
        <begin position="329"/>
        <end position="347"/>
    </location>
</feature>
<evidence type="ECO:0000256" key="1">
    <source>
        <dbReference type="ARBA" id="ARBA00004651"/>
    </source>
</evidence>
<dbReference type="Proteomes" id="UP000597459">
    <property type="component" value="Unassembled WGS sequence"/>
</dbReference>
<feature type="transmembrane region" description="Helical" evidence="8">
    <location>
        <begin position="162"/>
        <end position="179"/>
    </location>
</feature>
<feature type="transmembrane region" description="Helical" evidence="8">
    <location>
        <begin position="263"/>
        <end position="284"/>
    </location>
</feature>
<dbReference type="Gene3D" id="1.20.1250.20">
    <property type="entry name" value="MFS general substrate transporter like domains"/>
    <property type="match status" value="1"/>
</dbReference>
<feature type="region of interest" description="Disordered" evidence="7">
    <location>
        <begin position="459"/>
        <end position="500"/>
    </location>
</feature>
<dbReference type="InterPro" id="IPR036259">
    <property type="entry name" value="MFS_trans_sf"/>
</dbReference>
<keyword evidence="4 8" id="KW-0812">Transmembrane</keyword>
<feature type="transmembrane region" description="Helical" evidence="8">
    <location>
        <begin position="353"/>
        <end position="379"/>
    </location>
</feature>
<dbReference type="GO" id="GO:0022857">
    <property type="term" value="F:transmembrane transporter activity"/>
    <property type="evidence" value="ECO:0007669"/>
    <property type="project" value="InterPro"/>
</dbReference>
<evidence type="ECO:0000256" key="8">
    <source>
        <dbReference type="SAM" id="Phobius"/>
    </source>
</evidence>
<dbReference type="AlphaFoldDB" id="A0A967B7R8"/>
<feature type="transmembrane region" description="Helical" evidence="8">
    <location>
        <begin position="75"/>
        <end position="95"/>
    </location>
</feature>
<organism evidence="10 11">
    <name type="scientific">Acetobacter estunensis</name>
    <dbReference type="NCBI Taxonomy" id="104097"/>
    <lineage>
        <taxon>Bacteria</taxon>
        <taxon>Pseudomonadati</taxon>
        <taxon>Pseudomonadota</taxon>
        <taxon>Alphaproteobacteria</taxon>
        <taxon>Acetobacterales</taxon>
        <taxon>Acetobacteraceae</taxon>
        <taxon>Acetobacter</taxon>
    </lineage>
</organism>
<sequence>MISLTPSRIIALTVASLLFMEQLDGTILATALPSIARSLDVDPVLTSVALTSYIVGLAIFIPASGAVADRLGSRTTLMVAITLFMACSMLCGVAGNLELLAFGRIFQGMGGALMAPVGRLVLLRSVPRSELLGVMMWMMMPATLGPMLGPVIGGVITTLLSWRWAFYVNVPVGFIGLWLTWRYIPQLREDHPPPFDWKGFALAGGSLALLSFGAELVSHATRPLWLSVVLLLAGSALFVICYRHMCRYRVPMLDFRLMEVPTFRLSVLGGAAFRLAVGAFPFLMPSLLQLSLGLDAARSGLIMLAAPLGAVVARLRVPQLFRRFGFRRVMMMTGGGAALVFGLLACIRPGWPLWVIPIILFASGVMQAIQFSAYNSIAYADLPETRMSAATSFYSTFQQIMLSAGISVAVLAVTVSRLVQGHVEVTGSDFDVGFLVTGALSLFAIPMARCLAPDAGASVSGHRGPSLRQQEGREDVSHALPGTSPDRVSGERAPTPPTPE</sequence>
<dbReference type="Pfam" id="PF07690">
    <property type="entry name" value="MFS_1"/>
    <property type="match status" value="1"/>
</dbReference>
<feature type="transmembrane region" description="Helical" evidence="8">
    <location>
        <begin position="101"/>
        <end position="122"/>
    </location>
</feature>
<feature type="transmembrane region" description="Helical" evidence="8">
    <location>
        <begin position="200"/>
        <end position="218"/>
    </location>
</feature>
<name>A0A967B7R8_9PROT</name>
<evidence type="ECO:0000256" key="2">
    <source>
        <dbReference type="ARBA" id="ARBA00022448"/>
    </source>
</evidence>
<dbReference type="RefSeq" id="WP_166316088.1">
    <property type="nucleotide sequence ID" value="NZ_WOTH01000019.1"/>
</dbReference>
<evidence type="ECO:0000256" key="4">
    <source>
        <dbReference type="ARBA" id="ARBA00022692"/>
    </source>
</evidence>
<dbReference type="InterPro" id="IPR011701">
    <property type="entry name" value="MFS"/>
</dbReference>
<accession>A0A967B7R8</accession>
<dbReference type="InterPro" id="IPR020846">
    <property type="entry name" value="MFS_dom"/>
</dbReference>
<comment type="subcellular location">
    <subcellularLocation>
        <location evidence="1">Cell membrane</location>
        <topology evidence="1">Multi-pass membrane protein</topology>
    </subcellularLocation>
</comment>
<keyword evidence="6 8" id="KW-0472">Membrane</keyword>
<reference evidence="10" key="1">
    <citation type="submission" date="2019-11" db="EMBL/GenBank/DDBJ databases">
        <title>Description of new Acetobacter species.</title>
        <authorList>
            <person name="Cleenwerck I."/>
            <person name="Sombolestani A.S."/>
        </authorList>
    </citation>
    <scope>NUCLEOTIDE SEQUENCE</scope>
    <source>
        <strain evidence="10">LMG 1626</strain>
    </source>
</reference>
<feature type="transmembrane region" description="Helical" evidence="8">
    <location>
        <begin position="48"/>
        <end position="68"/>
    </location>
</feature>
<dbReference type="GO" id="GO:0005886">
    <property type="term" value="C:plasma membrane"/>
    <property type="evidence" value="ECO:0007669"/>
    <property type="project" value="UniProtKB-SubCell"/>
</dbReference>
<evidence type="ECO:0000256" key="6">
    <source>
        <dbReference type="ARBA" id="ARBA00023136"/>
    </source>
</evidence>
<keyword evidence="3" id="KW-1003">Cell membrane</keyword>
<feature type="domain" description="Major facilitator superfamily (MFS) profile" evidence="9">
    <location>
        <begin position="10"/>
        <end position="456"/>
    </location>
</feature>
<protein>
    <submittedName>
        <fullName evidence="10">MFS transporter</fullName>
    </submittedName>
</protein>
<feature type="transmembrane region" description="Helical" evidence="8">
    <location>
        <begin position="400"/>
        <end position="420"/>
    </location>
</feature>
<feature type="transmembrane region" description="Helical" evidence="8">
    <location>
        <begin position="296"/>
        <end position="317"/>
    </location>
</feature>
<evidence type="ECO:0000256" key="7">
    <source>
        <dbReference type="SAM" id="MobiDB-lite"/>
    </source>
</evidence>
<keyword evidence="2" id="KW-0813">Transport</keyword>
<dbReference type="PANTHER" id="PTHR42718">
    <property type="entry name" value="MAJOR FACILITATOR SUPERFAMILY MULTIDRUG TRANSPORTER MFSC"/>
    <property type="match status" value="1"/>
</dbReference>
<dbReference type="EMBL" id="WOTH01000019">
    <property type="protein sequence ID" value="NHO54285.1"/>
    <property type="molecule type" value="Genomic_DNA"/>
</dbReference>
<evidence type="ECO:0000259" key="9">
    <source>
        <dbReference type="PROSITE" id="PS50850"/>
    </source>
</evidence>
<dbReference type="PROSITE" id="PS50850">
    <property type="entry name" value="MFS"/>
    <property type="match status" value="1"/>
</dbReference>